<dbReference type="AlphaFoldDB" id="A0A173SKY6"/>
<feature type="binding site" evidence="19">
    <location>
        <begin position="51"/>
        <end position="54"/>
    </location>
    <ligand>
        <name>GTP</name>
        <dbReference type="ChEBI" id="CHEBI:37565"/>
    </ligand>
</feature>
<keyword evidence="12 19" id="KW-0547">Nucleotide-binding</keyword>
<dbReference type="Gene3D" id="3.40.50.300">
    <property type="entry name" value="P-loop containing nucleotide triphosphate hydrolases"/>
    <property type="match status" value="1"/>
</dbReference>
<keyword evidence="10" id="KW-0169">Cobalamin biosynthesis</keyword>
<name>A0A173SKY6_9FIRM</name>
<dbReference type="PANTHER" id="PTHR34848">
    <property type="match status" value="1"/>
</dbReference>
<dbReference type="EMBL" id="CYXZ01000007">
    <property type="protein sequence ID" value="CUM91031.1"/>
    <property type="molecule type" value="Genomic_DNA"/>
</dbReference>
<comment type="catalytic activity">
    <reaction evidence="1">
        <text>adenosylcob(III)inamide + ATP = adenosylcob(III)inamide phosphate + ADP + H(+)</text>
        <dbReference type="Rhea" id="RHEA:15769"/>
        <dbReference type="ChEBI" id="CHEBI:2480"/>
        <dbReference type="ChEBI" id="CHEBI:15378"/>
        <dbReference type="ChEBI" id="CHEBI:30616"/>
        <dbReference type="ChEBI" id="CHEBI:58502"/>
        <dbReference type="ChEBI" id="CHEBI:456216"/>
        <dbReference type="EC" id="2.7.1.156"/>
    </reaction>
</comment>
<dbReference type="OrthoDB" id="9799422at2"/>
<comment type="catalytic activity">
    <reaction evidence="3">
        <text>adenosylcob(III)inamide + GTP = adenosylcob(III)inamide phosphate + GDP + H(+)</text>
        <dbReference type="Rhea" id="RHEA:15765"/>
        <dbReference type="ChEBI" id="CHEBI:2480"/>
        <dbReference type="ChEBI" id="CHEBI:15378"/>
        <dbReference type="ChEBI" id="CHEBI:37565"/>
        <dbReference type="ChEBI" id="CHEBI:58189"/>
        <dbReference type="ChEBI" id="CHEBI:58502"/>
        <dbReference type="EC" id="2.7.1.156"/>
    </reaction>
</comment>
<evidence type="ECO:0000256" key="6">
    <source>
        <dbReference type="ARBA" id="ARBA00005159"/>
    </source>
</evidence>
<dbReference type="STRING" id="166486.ERS852572_01047"/>
<comment type="pathway">
    <text evidence="6">Cofactor biosynthesis; adenosylcobalamin biosynthesis; adenosylcobalamin from cob(II)yrinate a,c-diamide: step 5/7.</text>
</comment>
<dbReference type="PIRSF" id="PIRSF006135">
    <property type="entry name" value="CobU"/>
    <property type="match status" value="1"/>
</dbReference>
<dbReference type="EC" id="2.7.1.156" evidence="8"/>
<dbReference type="GO" id="GO:0005525">
    <property type="term" value="F:GTP binding"/>
    <property type="evidence" value="ECO:0007669"/>
    <property type="project" value="UniProtKB-KW"/>
</dbReference>
<dbReference type="EC" id="2.7.7.62" evidence="9"/>
<evidence type="ECO:0000313" key="20">
    <source>
        <dbReference type="EMBL" id="CUM91031.1"/>
    </source>
</evidence>
<feature type="binding site" evidence="19">
    <location>
        <position position="63"/>
    </location>
    <ligand>
        <name>GTP</name>
        <dbReference type="ChEBI" id="CHEBI:37565"/>
    </ligand>
</feature>
<evidence type="ECO:0000256" key="13">
    <source>
        <dbReference type="ARBA" id="ARBA00022777"/>
    </source>
</evidence>
<dbReference type="GO" id="GO:0008820">
    <property type="term" value="F:cobinamide phosphate guanylyltransferase activity"/>
    <property type="evidence" value="ECO:0007669"/>
    <property type="project" value="UniProtKB-EC"/>
</dbReference>
<dbReference type="GO" id="GO:0005524">
    <property type="term" value="F:ATP binding"/>
    <property type="evidence" value="ECO:0007669"/>
    <property type="project" value="UniProtKB-KW"/>
</dbReference>
<dbReference type="InterPro" id="IPR027417">
    <property type="entry name" value="P-loop_NTPase"/>
</dbReference>
<dbReference type="GO" id="GO:0043752">
    <property type="term" value="F:adenosylcobinamide kinase activity"/>
    <property type="evidence" value="ECO:0007669"/>
    <property type="project" value="UniProtKB-EC"/>
</dbReference>
<evidence type="ECO:0000256" key="7">
    <source>
        <dbReference type="ARBA" id="ARBA00007490"/>
    </source>
</evidence>
<keyword evidence="11 20" id="KW-0808">Transferase</keyword>
<evidence type="ECO:0000256" key="11">
    <source>
        <dbReference type="ARBA" id="ARBA00022679"/>
    </source>
</evidence>
<evidence type="ECO:0000256" key="16">
    <source>
        <dbReference type="ARBA" id="ARBA00029570"/>
    </source>
</evidence>
<comment type="similarity">
    <text evidence="7">Belongs to the CobU/CobP family.</text>
</comment>
<evidence type="ECO:0000256" key="10">
    <source>
        <dbReference type="ARBA" id="ARBA00022573"/>
    </source>
</evidence>
<dbReference type="CDD" id="cd00544">
    <property type="entry name" value="CobU"/>
    <property type="match status" value="1"/>
</dbReference>
<sequence>MMVVVTGASGSGKSEYAEGVAVKLAGKGDLYYLATMRVYGEEGVRRVERHRKLRAGKGFQTAECPVKVDEAFAQVCMSESLEQTCDISHGRVCTSEFLEQGCARLYGKIRMSVALLECMSNLVANEMFPETVGDEINANCVENIVRQIRHLKDQTGHLVIVTNQIFEDGIIYEPETMEYIRNLGQINQQLAEMADSVIEVVAGIPIFIKGEKL</sequence>
<dbReference type="Proteomes" id="UP000095350">
    <property type="component" value="Unassembled WGS sequence"/>
</dbReference>
<evidence type="ECO:0000256" key="14">
    <source>
        <dbReference type="ARBA" id="ARBA00022840"/>
    </source>
</evidence>
<evidence type="ECO:0000256" key="1">
    <source>
        <dbReference type="ARBA" id="ARBA00000312"/>
    </source>
</evidence>
<evidence type="ECO:0000256" key="18">
    <source>
        <dbReference type="PIRSR" id="PIRSR006135-1"/>
    </source>
</evidence>
<keyword evidence="20" id="KW-0548">Nucleotidyltransferase</keyword>
<comment type="catalytic activity">
    <reaction evidence="2">
        <text>adenosylcob(III)inamide phosphate + GTP + H(+) = adenosylcob(III)inamide-GDP + diphosphate</text>
        <dbReference type="Rhea" id="RHEA:22712"/>
        <dbReference type="ChEBI" id="CHEBI:15378"/>
        <dbReference type="ChEBI" id="CHEBI:33019"/>
        <dbReference type="ChEBI" id="CHEBI:37565"/>
        <dbReference type="ChEBI" id="CHEBI:58502"/>
        <dbReference type="ChEBI" id="CHEBI:60487"/>
        <dbReference type="EC" id="2.7.7.62"/>
    </reaction>
</comment>
<feature type="binding site" evidence="19">
    <location>
        <begin position="7"/>
        <end position="14"/>
    </location>
    <ligand>
        <name>GTP</name>
        <dbReference type="ChEBI" id="CHEBI:37565"/>
    </ligand>
</feature>
<dbReference type="InterPro" id="IPR003203">
    <property type="entry name" value="CobU/CobP"/>
</dbReference>
<feature type="active site" description="GMP-histidine intermediate" evidence="18">
    <location>
        <position position="50"/>
    </location>
</feature>
<keyword evidence="14" id="KW-0067">ATP-binding</keyword>
<protein>
    <recommendedName>
        <fullName evidence="16">Adenosylcobinamide kinase</fullName>
        <ecNumber evidence="8">2.7.1.156</ecNumber>
        <ecNumber evidence="9">2.7.7.62</ecNumber>
    </recommendedName>
    <alternativeName>
        <fullName evidence="17">Adenosylcobinamide-phosphate guanylyltransferase</fullName>
    </alternativeName>
</protein>
<dbReference type="PaxDb" id="166486-ERS852572_01047"/>
<organism evidence="20 21">
    <name type="scientific">Roseburia intestinalis</name>
    <dbReference type="NCBI Taxonomy" id="166486"/>
    <lineage>
        <taxon>Bacteria</taxon>
        <taxon>Bacillati</taxon>
        <taxon>Bacillota</taxon>
        <taxon>Clostridia</taxon>
        <taxon>Lachnospirales</taxon>
        <taxon>Lachnospiraceae</taxon>
        <taxon>Roseburia</taxon>
    </lineage>
</organism>
<evidence type="ECO:0000256" key="8">
    <source>
        <dbReference type="ARBA" id="ARBA00012016"/>
    </source>
</evidence>
<dbReference type="UniPathway" id="UPA00148">
    <property type="reaction ID" value="UER00236"/>
</dbReference>
<evidence type="ECO:0000256" key="12">
    <source>
        <dbReference type="ARBA" id="ARBA00022741"/>
    </source>
</evidence>
<reference evidence="20 21" key="1">
    <citation type="submission" date="2015-09" db="EMBL/GenBank/DDBJ databases">
        <authorList>
            <consortium name="Pathogen Informatics"/>
        </authorList>
    </citation>
    <scope>NUCLEOTIDE SEQUENCE [LARGE SCALE GENOMIC DNA]</scope>
    <source>
        <strain evidence="20 21">2789STDY5834960</strain>
    </source>
</reference>
<evidence type="ECO:0000256" key="2">
    <source>
        <dbReference type="ARBA" id="ARBA00000711"/>
    </source>
</evidence>
<dbReference type="Pfam" id="PF02283">
    <property type="entry name" value="CobU"/>
    <property type="match status" value="2"/>
</dbReference>
<feature type="binding site" evidence="19">
    <location>
        <position position="117"/>
    </location>
    <ligand>
        <name>GTP</name>
        <dbReference type="ChEBI" id="CHEBI:37565"/>
    </ligand>
</feature>
<comment type="function">
    <text evidence="4">Catalyzes ATP-dependent phosphorylation of adenosylcobinamide and addition of GMP to adenosylcobinamide phosphate.</text>
</comment>
<proteinExistence type="inferred from homology"/>
<evidence type="ECO:0000313" key="21">
    <source>
        <dbReference type="Proteomes" id="UP000095350"/>
    </source>
</evidence>
<dbReference type="GO" id="GO:0009236">
    <property type="term" value="P:cobalamin biosynthetic process"/>
    <property type="evidence" value="ECO:0007669"/>
    <property type="project" value="UniProtKB-UniPathway"/>
</dbReference>
<comment type="pathway">
    <text evidence="5">Cofactor biosynthesis; adenosylcobalamin biosynthesis; adenosylcobalamin from cob(II)yrinate a,c-diamide: step 6/7.</text>
</comment>
<keyword evidence="13 20" id="KW-0418">Kinase</keyword>
<evidence type="ECO:0000256" key="9">
    <source>
        <dbReference type="ARBA" id="ARBA00012523"/>
    </source>
</evidence>
<dbReference type="PANTHER" id="PTHR34848:SF1">
    <property type="entry name" value="BIFUNCTIONAL ADENOSYLCOBALAMIN BIOSYNTHESIS PROTEIN COBU"/>
    <property type="match status" value="1"/>
</dbReference>
<accession>A0A173SKY6</accession>
<dbReference type="SUPFAM" id="SSF52540">
    <property type="entry name" value="P-loop containing nucleoside triphosphate hydrolases"/>
    <property type="match status" value="2"/>
</dbReference>
<keyword evidence="15 19" id="KW-0342">GTP-binding</keyword>
<evidence type="ECO:0000256" key="15">
    <source>
        <dbReference type="ARBA" id="ARBA00023134"/>
    </source>
</evidence>
<evidence type="ECO:0000256" key="17">
    <source>
        <dbReference type="ARBA" id="ARBA00030571"/>
    </source>
</evidence>
<evidence type="ECO:0000256" key="5">
    <source>
        <dbReference type="ARBA" id="ARBA00004692"/>
    </source>
</evidence>
<gene>
    <name evidence="20" type="ORF">ERS852572_01047</name>
</gene>
<evidence type="ECO:0000256" key="3">
    <source>
        <dbReference type="ARBA" id="ARBA00001522"/>
    </source>
</evidence>
<evidence type="ECO:0000256" key="4">
    <source>
        <dbReference type="ARBA" id="ARBA00003889"/>
    </source>
</evidence>
<dbReference type="RefSeq" id="WP_055193639.1">
    <property type="nucleotide sequence ID" value="NZ_CABIYH010000007.1"/>
</dbReference>
<evidence type="ECO:0000256" key="19">
    <source>
        <dbReference type="PIRSR" id="PIRSR006135-2"/>
    </source>
</evidence>